<evidence type="ECO:0000256" key="3">
    <source>
        <dbReference type="ARBA" id="ARBA00003215"/>
    </source>
</evidence>
<comment type="caution">
    <text evidence="13">The sequence shown here is derived from an EMBL/GenBank/DDBJ whole genome shotgun (WGS) entry which is preliminary data.</text>
</comment>
<evidence type="ECO:0000256" key="4">
    <source>
        <dbReference type="ARBA" id="ARBA00007353"/>
    </source>
</evidence>
<comment type="catalytic activity">
    <reaction evidence="10">
        <text>adenosine + phosphate = alpha-D-ribose 1-phosphate + adenine</text>
        <dbReference type="Rhea" id="RHEA:27642"/>
        <dbReference type="ChEBI" id="CHEBI:16335"/>
        <dbReference type="ChEBI" id="CHEBI:16708"/>
        <dbReference type="ChEBI" id="CHEBI:43474"/>
        <dbReference type="ChEBI" id="CHEBI:57720"/>
        <dbReference type="EC" id="2.4.2.1"/>
    </reaction>
    <physiologicalReaction direction="left-to-right" evidence="10">
        <dbReference type="Rhea" id="RHEA:27643"/>
    </physiologicalReaction>
</comment>
<evidence type="ECO:0000256" key="7">
    <source>
        <dbReference type="ARBA" id="ARBA00022801"/>
    </source>
</evidence>
<dbReference type="GO" id="GO:0016787">
    <property type="term" value="F:hydrolase activity"/>
    <property type="evidence" value="ECO:0007669"/>
    <property type="project" value="UniProtKB-KW"/>
</dbReference>
<evidence type="ECO:0000313" key="13">
    <source>
        <dbReference type="EMBL" id="PRO64689.1"/>
    </source>
</evidence>
<evidence type="ECO:0000256" key="1">
    <source>
        <dbReference type="ARBA" id="ARBA00000553"/>
    </source>
</evidence>
<evidence type="ECO:0000313" key="14">
    <source>
        <dbReference type="Proteomes" id="UP000243650"/>
    </source>
</evidence>
<evidence type="ECO:0000256" key="8">
    <source>
        <dbReference type="ARBA" id="ARBA00022833"/>
    </source>
</evidence>
<dbReference type="NCBIfam" id="TIGR00726">
    <property type="entry name" value="peptidoglycan editing factor PgeF"/>
    <property type="match status" value="1"/>
</dbReference>
<proteinExistence type="inferred from homology"/>
<evidence type="ECO:0000256" key="9">
    <source>
        <dbReference type="ARBA" id="ARBA00047989"/>
    </source>
</evidence>
<dbReference type="OrthoDB" id="4279at2"/>
<dbReference type="PANTHER" id="PTHR30616">
    <property type="entry name" value="UNCHARACTERIZED PROTEIN YFIH"/>
    <property type="match status" value="1"/>
</dbReference>
<evidence type="ECO:0000256" key="10">
    <source>
        <dbReference type="ARBA" id="ARBA00048968"/>
    </source>
</evidence>
<dbReference type="AlphaFoldDB" id="A0A2P6MEH1"/>
<dbReference type="RefSeq" id="WP_105959989.1">
    <property type="nucleotide sequence ID" value="NZ_PVNS01000013.1"/>
</dbReference>
<dbReference type="EMBL" id="PVNS01000013">
    <property type="protein sequence ID" value="PRO64689.1"/>
    <property type="molecule type" value="Genomic_DNA"/>
</dbReference>
<dbReference type="PANTHER" id="PTHR30616:SF2">
    <property type="entry name" value="PURINE NUCLEOSIDE PHOSPHORYLASE LACC1"/>
    <property type="match status" value="1"/>
</dbReference>
<comment type="cofactor">
    <cofactor evidence="2">
        <name>Zn(2+)</name>
        <dbReference type="ChEBI" id="CHEBI:29105"/>
    </cofactor>
</comment>
<keyword evidence="5" id="KW-0808">Transferase</keyword>
<comment type="similarity">
    <text evidence="4 12">Belongs to the purine nucleoside phosphorylase YfiH/LACC1 family.</text>
</comment>
<dbReference type="InterPro" id="IPR011324">
    <property type="entry name" value="Cytotoxic_necrot_fac-like_cat"/>
</dbReference>
<comment type="catalytic activity">
    <reaction evidence="9">
        <text>adenosine + H2O + H(+) = inosine + NH4(+)</text>
        <dbReference type="Rhea" id="RHEA:24408"/>
        <dbReference type="ChEBI" id="CHEBI:15377"/>
        <dbReference type="ChEBI" id="CHEBI:15378"/>
        <dbReference type="ChEBI" id="CHEBI:16335"/>
        <dbReference type="ChEBI" id="CHEBI:17596"/>
        <dbReference type="ChEBI" id="CHEBI:28938"/>
        <dbReference type="EC" id="3.5.4.4"/>
    </reaction>
    <physiologicalReaction direction="left-to-right" evidence="9">
        <dbReference type="Rhea" id="RHEA:24409"/>
    </physiologicalReaction>
</comment>
<evidence type="ECO:0000256" key="12">
    <source>
        <dbReference type="RuleBase" id="RU361274"/>
    </source>
</evidence>
<keyword evidence="7" id="KW-0378">Hydrolase</keyword>
<organism evidence="13 14">
    <name type="scientific">Alkalicoccus urumqiensis</name>
    <name type="common">Bacillus urumqiensis</name>
    <dbReference type="NCBI Taxonomy" id="1548213"/>
    <lineage>
        <taxon>Bacteria</taxon>
        <taxon>Bacillati</taxon>
        <taxon>Bacillota</taxon>
        <taxon>Bacilli</taxon>
        <taxon>Bacillales</taxon>
        <taxon>Bacillaceae</taxon>
        <taxon>Alkalicoccus</taxon>
    </lineage>
</organism>
<protein>
    <recommendedName>
        <fullName evidence="12">Purine nucleoside phosphorylase</fullName>
    </recommendedName>
</protein>
<accession>A0A2P6MEH1</accession>
<evidence type="ECO:0000256" key="11">
    <source>
        <dbReference type="ARBA" id="ARBA00049893"/>
    </source>
</evidence>
<comment type="catalytic activity">
    <reaction evidence="11">
        <text>S-methyl-5'-thioadenosine + phosphate = 5-(methylsulfanyl)-alpha-D-ribose 1-phosphate + adenine</text>
        <dbReference type="Rhea" id="RHEA:11852"/>
        <dbReference type="ChEBI" id="CHEBI:16708"/>
        <dbReference type="ChEBI" id="CHEBI:17509"/>
        <dbReference type="ChEBI" id="CHEBI:43474"/>
        <dbReference type="ChEBI" id="CHEBI:58533"/>
        <dbReference type="EC" id="2.4.2.28"/>
    </reaction>
    <physiologicalReaction direction="left-to-right" evidence="11">
        <dbReference type="Rhea" id="RHEA:11853"/>
    </physiologicalReaction>
</comment>
<evidence type="ECO:0000256" key="5">
    <source>
        <dbReference type="ARBA" id="ARBA00022679"/>
    </source>
</evidence>
<dbReference type="Proteomes" id="UP000243650">
    <property type="component" value="Unassembled WGS sequence"/>
</dbReference>
<keyword evidence="14" id="KW-1185">Reference proteome</keyword>
<comment type="function">
    <text evidence="3">Purine nucleoside enzyme that catalyzes the phosphorolysis of adenosine and inosine nucleosides, yielding D-ribose 1-phosphate and the respective free bases, adenine and hypoxanthine. Also catalyzes the phosphorolysis of S-methyl-5'-thioadenosine into adenine and S-methyl-5-thio-alpha-D-ribose 1-phosphate. Also has adenosine deaminase activity.</text>
</comment>
<gene>
    <name evidence="13" type="primary">pgeF</name>
    <name evidence="13" type="ORF">C6I21_13360</name>
</gene>
<comment type="catalytic activity">
    <reaction evidence="1">
        <text>inosine + phosphate = alpha-D-ribose 1-phosphate + hypoxanthine</text>
        <dbReference type="Rhea" id="RHEA:27646"/>
        <dbReference type="ChEBI" id="CHEBI:17368"/>
        <dbReference type="ChEBI" id="CHEBI:17596"/>
        <dbReference type="ChEBI" id="CHEBI:43474"/>
        <dbReference type="ChEBI" id="CHEBI:57720"/>
        <dbReference type="EC" id="2.4.2.1"/>
    </reaction>
    <physiologicalReaction direction="left-to-right" evidence="1">
        <dbReference type="Rhea" id="RHEA:27647"/>
    </physiologicalReaction>
</comment>
<reference evidence="13 14" key="1">
    <citation type="submission" date="2018-03" db="EMBL/GenBank/DDBJ databases">
        <title>Bacillus urumqiensis sp. nov., a moderately haloalkaliphilic bacterium isolated from a salt lake.</title>
        <authorList>
            <person name="Zhao B."/>
            <person name="Liao Z."/>
        </authorList>
    </citation>
    <scope>NUCLEOTIDE SEQUENCE [LARGE SCALE GENOMIC DNA]</scope>
    <source>
        <strain evidence="13 14">BZ-SZ-XJ18</strain>
    </source>
</reference>
<dbReference type="CDD" id="cd16833">
    <property type="entry name" value="YfiH"/>
    <property type="match status" value="1"/>
</dbReference>
<name>A0A2P6MEH1_ALKUR</name>
<keyword evidence="8" id="KW-0862">Zinc</keyword>
<dbReference type="InterPro" id="IPR003730">
    <property type="entry name" value="Cu_polyphenol_OxRdtase"/>
</dbReference>
<evidence type="ECO:0000256" key="6">
    <source>
        <dbReference type="ARBA" id="ARBA00022723"/>
    </source>
</evidence>
<dbReference type="GO" id="GO:0005507">
    <property type="term" value="F:copper ion binding"/>
    <property type="evidence" value="ECO:0007669"/>
    <property type="project" value="TreeGrafter"/>
</dbReference>
<dbReference type="InterPro" id="IPR038371">
    <property type="entry name" value="Cu_polyphenol_OxRdtase_sf"/>
</dbReference>
<dbReference type="SUPFAM" id="SSF64438">
    <property type="entry name" value="CNF1/YfiH-like putative cysteine hydrolases"/>
    <property type="match status" value="1"/>
</dbReference>
<dbReference type="Pfam" id="PF02578">
    <property type="entry name" value="Cu-oxidase_4"/>
    <property type="match status" value="1"/>
</dbReference>
<dbReference type="Gene3D" id="3.60.140.10">
    <property type="entry name" value="CNF1/YfiH-like putative cysteine hydrolases"/>
    <property type="match status" value="1"/>
</dbReference>
<dbReference type="GO" id="GO:0017061">
    <property type="term" value="F:S-methyl-5-thioadenosine phosphorylase activity"/>
    <property type="evidence" value="ECO:0007669"/>
    <property type="project" value="UniProtKB-EC"/>
</dbReference>
<evidence type="ECO:0000256" key="2">
    <source>
        <dbReference type="ARBA" id="ARBA00001947"/>
    </source>
</evidence>
<keyword evidence="6" id="KW-0479">Metal-binding</keyword>
<sequence length="266" mass="29043">MIQKGNTLRIEEWEAAHPGLTAGFTLRSGGVSPEPYDTLNLGYHVHDDPSLVTRNREITAGETGMPLSTWVGAEQTHGDQIVKVQQSFAGLGASSYEDTIKGTDGFYTTEDGLLLTLGYADCIPVYFLSEDGSCCGIVHAGWKGTVKNIAGKLIHLWESAEQMEPGTVRAWIGPGIDSCCYEVDQKVIDQLQEVLPDIAPYEKTGEDTYALNLKEANRQLLIKAGVPPENIGMSTLCTSCEEESFFSHRRDGAHTGRMLGFIGRQK</sequence>